<proteinExistence type="predicted"/>
<reference evidence="1 2" key="2">
    <citation type="journal article" date="2022" name="Mol. Ecol. Resour.">
        <title>The genomes of chicory, endive, great burdock and yacon provide insights into Asteraceae paleo-polyploidization history and plant inulin production.</title>
        <authorList>
            <person name="Fan W."/>
            <person name="Wang S."/>
            <person name="Wang H."/>
            <person name="Wang A."/>
            <person name="Jiang F."/>
            <person name="Liu H."/>
            <person name="Zhao H."/>
            <person name="Xu D."/>
            <person name="Zhang Y."/>
        </authorList>
    </citation>
    <scope>NUCLEOTIDE SEQUENCE [LARGE SCALE GENOMIC DNA]</scope>
    <source>
        <strain evidence="2">cv. Niubang</strain>
    </source>
</reference>
<gene>
    <name evidence="1" type="ORF">L6452_19946</name>
</gene>
<protein>
    <submittedName>
        <fullName evidence="1">Uncharacterized protein</fullName>
    </submittedName>
</protein>
<evidence type="ECO:0000313" key="2">
    <source>
        <dbReference type="Proteomes" id="UP001055879"/>
    </source>
</evidence>
<sequence length="127" mass="13496">MGIFVPGNIVGIGNEGISNDGMGNDDIGSNGMRKEVFNVEGPNIKGSPCRGRGKNVIFCVRGCSKPNPFISYFKWTASFADSTAATSSTSVVDNATIDCRHDLQLTTAPSKVKTYPGVDLQPTRSHV</sequence>
<name>A0ACB9BBA1_ARCLA</name>
<reference evidence="2" key="1">
    <citation type="journal article" date="2022" name="Mol. Ecol. Resour.">
        <title>The genomes of chicory, endive, great burdock and yacon provide insights into Asteraceae palaeo-polyploidization history and plant inulin production.</title>
        <authorList>
            <person name="Fan W."/>
            <person name="Wang S."/>
            <person name="Wang H."/>
            <person name="Wang A."/>
            <person name="Jiang F."/>
            <person name="Liu H."/>
            <person name="Zhao H."/>
            <person name="Xu D."/>
            <person name="Zhang Y."/>
        </authorList>
    </citation>
    <scope>NUCLEOTIDE SEQUENCE [LARGE SCALE GENOMIC DNA]</scope>
    <source>
        <strain evidence="2">cv. Niubang</strain>
    </source>
</reference>
<comment type="caution">
    <text evidence="1">The sequence shown here is derived from an EMBL/GenBank/DDBJ whole genome shotgun (WGS) entry which is preliminary data.</text>
</comment>
<evidence type="ECO:0000313" key="1">
    <source>
        <dbReference type="EMBL" id="KAI3719056.1"/>
    </source>
</evidence>
<accession>A0ACB9BBA1</accession>
<dbReference type="EMBL" id="CM042052">
    <property type="protein sequence ID" value="KAI3719056.1"/>
    <property type="molecule type" value="Genomic_DNA"/>
</dbReference>
<organism evidence="1 2">
    <name type="scientific">Arctium lappa</name>
    <name type="common">Greater burdock</name>
    <name type="synonym">Lappa major</name>
    <dbReference type="NCBI Taxonomy" id="4217"/>
    <lineage>
        <taxon>Eukaryota</taxon>
        <taxon>Viridiplantae</taxon>
        <taxon>Streptophyta</taxon>
        <taxon>Embryophyta</taxon>
        <taxon>Tracheophyta</taxon>
        <taxon>Spermatophyta</taxon>
        <taxon>Magnoliopsida</taxon>
        <taxon>eudicotyledons</taxon>
        <taxon>Gunneridae</taxon>
        <taxon>Pentapetalae</taxon>
        <taxon>asterids</taxon>
        <taxon>campanulids</taxon>
        <taxon>Asterales</taxon>
        <taxon>Asteraceae</taxon>
        <taxon>Carduoideae</taxon>
        <taxon>Cardueae</taxon>
        <taxon>Arctiinae</taxon>
        <taxon>Arctium</taxon>
    </lineage>
</organism>
<dbReference type="Proteomes" id="UP001055879">
    <property type="component" value="Linkage Group LG06"/>
</dbReference>
<keyword evidence="2" id="KW-1185">Reference proteome</keyword>